<dbReference type="AlphaFoldDB" id="A0A0P9DK93"/>
<evidence type="ECO:0000256" key="1">
    <source>
        <dbReference type="SAM" id="SignalP"/>
    </source>
</evidence>
<proteinExistence type="predicted"/>
<feature type="signal peptide" evidence="1">
    <location>
        <begin position="1"/>
        <end position="24"/>
    </location>
</feature>
<evidence type="ECO:0008006" key="4">
    <source>
        <dbReference type="Google" id="ProtNLM"/>
    </source>
</evidence>
<keyword evidence="1" id="KW-0732">Signal</keyword>
<evidence type="ECO:0000313" key="2">
    <source>
        <dbReference type="EMBL" id="KPV53912.1"/>
    </source>
</evidence>
<comment type="caution">
    <text evidence="2">The sequence shown here is derived from an EMBL/GenBank/DDBJ whole genome shotgun (WGS) entry which is preliminary data.</text>
</comment>
<keyword evidence="3" id="KW-1185">Reference proteome</keyword>
<dbReference type="Proteomes" id="UP000050509">
    <property type="component" value="Unassembled WGS sequence"/>
</dbReference>
<reference evidence="2 3" key="1">
    <citation type="submission" date="2015-09" db="EMBL/GenBank/DDBJ databases">
        <title>Draft genome sequence of Kouleothrix aurantiaca JCM 19913.</title>
        <authorList>
            <person name="Hemp J."/>
        </authorList>
    </citation>
    <scope>NUCLEOTIDE SEQUENCE [LARGE SCALE GENOMIC DNA]</scope>
    <source>
        <strain evidence="2 3">COM-B</strain>
    </source>
</reference>
<feature type="chain" id="PRO_5006156299" description="Soluble ligand binding domain-containing protein" evidence="1">
    <location>
        <begin position="25"/>
        <end position="152"/>
    </location>
</feature>
<name>A0A0P9DK93_9CHLR</name>
<protein>
    <recommendedName>
        <fullName evidence="4">Soluble ligand binding domain-containing protein</fullName>
    </recommendedName>
</protein>
<gene>
    <name evidence="2" type="ORF">SE17_06875</name>
</gene>
<organism evidence="2 3">
    <name type="scientific">Kouleothrix aurantiaca</name>
    <dbReference type="NCBI Taxonomy" id="186479"/>
    <lineage>
        <taxon>Bacteria</taxon>
        <taxon>Bacillati</taxon>
        <taxon>Chloroflexota</taxon>
        <taxon>Chloroflexia</taxon>
        <taxon>Chloroflexales</taxon>
        <taxon>Roseiflexineae</taxon>
        <taxon>Roseiflexaceae</taxon>
        <taxon>Kouleothrix</taxon>
    </lineage>
</organism>
<accession>A0A0P9DK93</accession>
<evidence type="ECO:0000313" key="3">
    <source>
        <dbReference type="Proteomes" id="UP000050509"/>
    </source>
</evidence>
<sequence length="152" mass="16037">MNQSVATNLTLACIVVGFLLLALAACGSETTSIASDPPGALVRLQRNDAATTLPGDFTVFSNGGLQLYLGDRGALRKTVAPADLTGLQATLNDPALDTLADTYPVTLPANAGDTLTIYGAHRRTIRYDPGSHDLPAVLQRLISEVMGLRKRF</sequence>
<dbReference type="EMBL" id="LJCR01000151">
    <property type="protein sequence ID" value="KPV53912.1"/>
    <property type="molecule type" value="Genomic_DNA"/>
</dbReference>